<evidence type="ECO:0000256" key="2">
    <source>
        <dbReference type="SAM" id="MobiDB-lite"/>
    </source>
</evidence>
<feature type="compositionally biased region" description="Basic residues" evidence="2">
    <location>
        <begin position="912"/>
        <end position="937"/>
    </location>
</feature>
<dbReference type="AlphaFoldDB" id="A0A9W7FP82"/>
<feature type="coiled-coil region" evidence="1">
    <location>
        <begin position="335"/>
        <end position="366"/>
    </location>
</feature>
<dbReference type="PANTHER" id="PTHR48125">
    <property type="entry name" value="LP07818P1"/>
    <property type="match status" value="1"/>
</dbReference>
<feature type="compositionally biased region" description="Basic and acidic residues" evidence="2">
    <location>
        <begin position="852"/>
        <end position="865"/>
    </location>
</feature>
<reference evidence="5" key="1">
    <citation type="journal article" date="2023" name="Commun. Biol.">
        <title>Genome analysis of Parmales, the sister group of diatoms, reveals the evolutionary specialization of diatoms from phago-mixotrophs to photoautotrophs.</title>
        <authorList>
            <person name="Ban H."/>
            <person name="Sato S."/>
            <person name="Yoshikawa S."/>
            <person name="Yamada K."/>
            <person name="Nakamura Y."/>
            <person name="Ichinomiya M."/>
            <person name="Sato N."/>
            <person name="Blanc-Mathieu R."/>
            <person name="Endo H."/>
            <person name="Kuwata A."/>
            <person name="Ogata H."/>
        </authorList>
    </citation>
    <scope>NUCLEOTIDE SEQUENCE [LARGE SCALE GENOMIC DNA]</scope>
    <source>
        <strain evidence="5">NIES 3700</strain>
    </source>
</reference>
<feature type="region of interest" description="Disordered" evidence="2">
    <location>
        <begin position="375"/>
        <end position="537"/>
    </location>
</feature>
<evidence type="ECO:0000313" key="5">
    <source>
        <dbReference type="Proteomes" id="UP001165122"/>
    </source>
</evidence>
<accession>A0A9W7FP82</accession>
<gene>
    <name evidence="4" type="ORF">TrLO_g14048</name>
</gene>
<feature type="region of interest" description="Disordered" evidence="2">
    <location>
        <begin position="605"/>
        <end position="650"/>
    </location>
</feature>
<organism evidence="4 5">
    <name type="scientific">Triparma laevis f. longispina</name>
    <dbReference type="NCBI Taxonomy" id="1714387"/>
    <lineage>
        <taxon>Eukaryota</taxon>
        <taxon>Sar</taxon>
        <taxon>Stramenopiles</taxon>
        <taxon>Ochrophyta</taxon>
        <taxon>Bolidophyceae</taxon>
        <taxon>Parmales</taxon>
        <taxon>Triparmaceae</taxon>
        <taxon>Triparma</taxon>
    </lineage>
</organism>
<proteinExistence type="predicted"/>
<evidence type="ECO:0000259" key="3">
    <source>
        <dbReference type="Pfam" id="PF10243"/>
    </source>
</evidence>
<dbReference type="Gene3D" id="1.10.418.50">
    <property type="entry name" value="Microtubule-binding protein MIP-T3"/>
    <property type="match status" value="1"/>
</dbReference>
<dbReference type="Pfam" id="PF10243">
    <property type="entry name" value="MIP-T3"/>
    <property type="match status" value="1"/>
</dbReference>
<feature type="region of interest" description="Disordered" evidence="2">
    <location>
        <begin position="712"/>
        <end position="772"/>
    </location>
</feature>
<feature type="compositionally biased region" description="Polar residues" evidence="2">
    <location>
        <begin position="614"/>
        <end position="631"/>
    </location>
</feature>
<dbReference type="EMBL" id="BRXW01000236">
    <property type="protein sequence ID" value="GMI15689.1"/>
    <property type="molecule type" value="Genomic_DNA"/>
</dbReference>
<evidence type="ECO:0000256" key="1">
    <source>
        <dbReference type="SAM" id="Coils"/>
    </source>
</evidence>
<feature type="compositionally biased region" description="Basic and acidic residues" evidence="2">
    <location>
        <begin position="876"/>
        <end position="889"/>
    </location>
</feature>
<dbReference type="PANTHER" id="PTHR48125:SF12">
    <property type="entry name" value="AT HOOK TRANSCRIPTION FACTOR FAMILY-RELATED"/>
    <property type="match status" value="1"/>
</dbReference>
<feature type="compositionally biased region" description="Basic residues" evidence="2">
    <location>
        <begin position="641"/>
        <end position="650"/>
    </location>
</feature>
<feature type="region of interest" description="Disordered" evidence="2">
    <location>
        <begin position="1097"/>
        <end position="1152"/>
    </location>
</feature>
<feature type="compositionally biased region" description="Low complexity" evidence="2">
    <location>
        <begin position="209"/>
        <end position="224"/>
    </location>
</feature>
<feature type="coiled-coil region" evidence="1">
    <location>
        <begin position="550"/>
        <end position="591"/>
    </location>
</feature>
<dbReference type="Proteomes" id="UP001165122">
    <property type="component" value="Unassembled WGS sequence"/>
</dbReference>
<keyword evidence="5" id="KW-1185">Reference proteome</keyword>
<protein>
    <recommendedName>
        <fullName evidence="3">TRAF3-interacting protein 1 N-terminal domain-containing protein</fullName>
    </recommendedName>
</protein>
<evidence type="ECO:0000313" key="4">
    <source>
        <dbReference type="EMBL" id="GMI15689.1"/>
    </source>
</evidence>
<feature type="region of interest" description="Disordered" evidence="2">
    <location>
        <begin position="205"/>
        <end position="259"/>
    </location>
</feature>
<comment type="caution">
    <text evidence="4">The sequence shown here is derived from an EMBL/GenBank/DDBJ whole genome shotgun (WGS) entry which is preliminary data.</text>
</comment>
<feature type="compositionally biased region" description="Basic and acidic residues" evidence="2">
    <location>
        <begin position="394"/>
        <end position="405"/>
    </location>
</feature>
<dbReference type="InterPro" id="IPR042576">
    <property type="entry name" value="TRAF3IP1_N_sf"/>
</dbReference>
<sequence length="1174" mass="130243">MSSPLSLPLSITSTRLALQTTSDILPSPATADFPLPPLTDKLLTRPPFPFLHSLILHLLQSSPLLSLLTPLEISTPSKHYTRPMKLGFLIKLFEAVSLITEERIDVFVVPARVIAGQDSLQTLLFLRELSKSVKFGKDKIKEAVESVKREGEIKIYQRSVRVRNTVVRMQAIMRGKNERKLSMIQIARHTLPVSRTQLTESLGGAVAVSTKPSSTNPSSKYSTPRLSEKSESGDSDSDDINPLATLRGPRGSPLNTGPAPMMNLMEESVDLEDSNSNLIQKSSNLPPSTPYVEEVTNNIINNIIVPVSPLTPSTLSNKISSAPPSTLSVAKVKTQKQVEQEISDAHKTMQEEMKRMKVAMDREKERQREMVMMRRLSKKEAGTPKNAVKQQKKKFGEELTAKDDTAPAPAPTPAAPQPKPKSQAREPTPPGPVVFYETELKMPPKKPSVPRTSALPPKQKAAPKAKPPSPEKPPLKKPSLPKFRVKTPTAVVAVDQHLPSTAPARAPLPKSSPNPNPTPTPNPLNDPSVQRVKRDLLDQKYKLATKLKNVKAKEETLIKKENEIKKKEDRVQKLADNLRRQRTQLKKEKAKPSAVEQLKILASMTPNAYPPPNSYTTHHSISPKKNPSPMNVKNDHNVHPPTKKINKQQKAKLQKIMVTYDDVRGLAAKAGVPYEITKHIQEVSPSRNHHSVDEDEDEIDTKLEMNMYKNMFISDPSLSPPSPSKSEVSPKSNLSAYKTAPMAPLNHPLESNPFMSQQPKMPSPIPAPTSISSQVGLVNKNVDSAKMYDKWLNDYNSGFEEAMKRNGEKLREQSESHVGLEKLKAKRNRRNNRSSSAQDNKKNINQEYDESGSSRESRSAPEESQGRGGGGGGDRPIARPKEKPKEKPKSIPFVPASDSMALLVGSNSSRPVVKKTKKSSPIRKAPKKRATRSKKKTPANVLKPRQSSKSPVKAKTAKEKVEEVVPLLPRVPLPLQTESLRKLNQIIGRKRVKLIDLLPSAMGNNISLVKFSNDVEMLLQQNGFSKHLEGLVVAVETRCMNDMGGVDIRAVENEMRNPAAVLKSLMSTANAGDGQQILKKSVAKKVYKDFSFSFEQHGKENGVGGGDNQEGEDEHEEQRWWEELVREENRLNEENEAEGVKEKVGGGAKANPWLQSFDKRMSEALGRFERESEY</sequence>
<keyword evidence="1" id="KW-0175">Coiled coil</keyword>
<feature type="compositionally biased region" description="Pro residues" evidence="2">
    <location>
        <begin position="408"/>
        <end position="419"/>
    </location>
</feature>
<feature type="compositionally biased region" description="Low complexity" evidence="2">
    <location>
        <begin position="453"/>
        <end position="464"/>
    </location>
</feature>
<feature type="compositionally biased region" description="Basic and acidic residues" evidence="2">
    <location>
        <begin position="806"/>
        <end position="823"/>
    </location>
</feature>
<name>A0A9W7FP82_9STRA</name>
<feature type="domain" description="TRAF3-interacting protein 1 N-terminal" evidence="3">
    <location>
        <begin position="35"/>
        <end position="132"/>
    </location>
</feature>
<feature type="compositionally biased region" description="Pro residues" evidence="2">
    <location>
        <begin position="510"/>
        <end position="524"/>
    </location>
</feature>
<feature type="compositionally biased region" description="Basic and acidic residues" evidence="2">
    <location>
        <begin position="1116"/>
        <end position="1144"/>
    </location>
</feature>
<dbReference type="OrthoDB" id="207370at2759"/>
<feature type="region of interest" description="Disordered" evidence="2">
    <location>
        <begin position="806"/>
        <end position="957"/>
    </location>
</feature>
<dbReference type="InterPro" id="IPR040468">
    <property type="entry name" value="TRAF3IP1_N"/>
</dbReference>